<dbReference type="Proteomes" id="UP000279089">
    <property type="component" value="Unassembled WGS sequence"/>
</dbReference>
<name>A0A3N4ME83_9BACT</name>
<dbReference type="PANTHER" id="PTHR39175:SF1">
    <property type="entry name" value="FAMILY PROTEIN, PUTATIVE (AFU_ORTHOLOGUE AFUA_3G15060)-RELATED"/>
    <property type="match status" value="1"/>
</dbReference>
<dbReference type="Pfam" id="PF00903">
    <property type="entry name" value="Glyoxalase"/>
    <property type="match status" value="1"/>
</dbReference>
<evidence type="ECO:0000259" key="1">
    <source>
        <dbReference type="PROSITE" id="PS51819"/>
    </source>
</evidence>
<evidence type="ECO:0000313" key="3">
    <source>
        <dbReference type="Proteomes" id="UP000279089"/>
    </source>
</evidence>
<feature type="domain" description="VOC" evidence="1">
    <location>
        <begin position="6"/>
        <end position="118"/>
    </location>
</feature>
<evidence type="ECO:0000313" key="2">
    <source>
        <dbReference type="EMBL" id="RPD42091.1"/>
    </source>
</evidence>
<dbReference type="RefSeq" id="WP_120515067.1">
    <property type="nucleotide sequence ID" value="NZ_QXZY01000002.1"/>
</dbReference>
<dbReference type="PROSITE" id="PS51819">
    <property type="entry name" value="VOC"/>
    <property type="match status" value="1"/>
</dbReference>
<dbReference type="OrthoDB" id="9813630at2"/>
<dbReference type="EMBL" id="RMBX01000003">
    <property type="protein sequence ID" value="RPD42091.1"/>
    <property type="molecule type" value="Genomic_DNA"/>
</dbReference>
<keyword evidence="3" id="KW-1185">Reference proteome</keyword>
<dbReference type="Gene3D" id="3.10.180.10">
    <property type="entry name" value="2,3-Dihydroxybiphenyl 1,2-Dioxygenase, domain 1"/>
    <property type="match status" value="1"/>
</dbReference>
<dbReference type="InterPro" id="IPR004360">
    <property type="entry name" value="Glyas_Fos-R_dOase_dom"/>
</dbReference>
<proteinExistence type="predicted"/>
<dbReference type="InterPro" id="IPR037523">
    <property type="entry name" value="VOC_core"/>
</dbReference>
<accession>A0A3N4ME83</accession>
<comment type="caution">
    <text evidence="2">The sequence shown here is derived from an EMBL/GenBank/DDBJ whole genome shotgun (WGS) entry which is preliminary data.</text>
</comment>
<dbReference type="InterPro" id="IPR029068">
    <property type="entry name" value="Glyas_Bleomycin-R_OHBP_Dase"/>
</dbReference>
<organism evidence="2 3">
    <name type="scientific">Chitinophaga barathri</name>
    <dbReference type="NCBI Taxonomy" id="1647451"/>
    <lineage>
        <taxon>Bacteria</taxon>
        <taxon>Pseudomonadati</taxon>
        <taxon>Bacteroidota</taxon>
        <taxon>Chitinophagia</taxon>
        <taxon>Chitinophagales</taxon>
        <taxon>Chitinophagaceae</taxon>
        <taxon>Chitinophaga</taxon>
    </lineage>
</organism>
<protein>
    <submittedName>
        <fullName evidence="2">Phage portal protein</fullName>
    </submittedName>
</protein>
<dbReference type="AlphaFoldDB" id="A0A3N4ME83"/>
<dbReference type="SUPFAM" id="SSF54593">
    <property type="entry name" value="Glyoxalase/Bleomycin resistance protein/Dihydroxybiphenyl dioxygenase"/>
    <property type="match status" value="1"/>
</dbReference>
<dbReference type="PANTHER" id="PTHR39175">
    <property type="entry name" value="FAMILY PROTEIN, PUTATIVE (AFU_ORTHOLOGUE AFUA_3G15060)-RELATED"/>
    <property type="match status" value="1"/>
</dbReference>
<sequence length="120" mass="13724">MISIKRLDHVAVMIPRGKTAEARAFYGGILQLKEIPGQHPRNATWFEAGDVQLHLVEEDNLPDHISGRHPAFEVTDLEAAKTYLQNKGIEIAYSSVITGRERFFFRDVFGNRIELLEYLQ</sequence>
<gene>
    <name evidence="2" type="ORF">EG028_08055</name>
</gene>
<reference evidence="3" key="1">
    <citation type="submission" date="2018-11" db="EMBL/GenBank/DDBJ databases">
        <title>Chitinophaga lutea sp.nov., isolate from arsenic contaminated soil.</title>
        <authorList>
            <person name="Zong Y."/>
        </authorList>
    </citation>
    <scope>NUCLEOTIDE SEQUENCE [LARGE SCALE GENOMIC DNA]</scope>
    <source>
        <strain evidence="3">YLT18</strain>
    </source>
</reference>